<reference evidence="1 2" key="1">
    <citation type="submission" date="2019-07" db="EMBL/GenBank/DDBJ databases">
        <title>Whole genome shotgun sequence of Oceanithermus desulfurans NBRC 100063.</title>
        <authorList>
            <person name="Hosoyama A."/>
            <person name="Uohara A."/>
            <person name="Ohji S."/>
            <person name="Ichikawa N."/>
        </authorList>
    </citation>
    <scope>NUCLEOTIDE SEQUENCE [LARGE SCALE GENOMIC DNA]</scope>
    <source>
        <strain evidence="1 2">NBRC 100063</strain>
    </source>
</reference>
<evidence type="ECO:0008006" key="3">
    <source>
        <dbReference type="Google" id="ProtNLM"/>
    </source>
</evidence>
<dbReference type="SUPFAM" id="SSF75169">
    <property type="entry name" value="DsrEFH-like"/>
    <property type="match status" value="1"/>
</dbReference>
<dbReference type="Pfam" id="PF02635">
    <property type="entry name" value="DsrE"/>
    <property type="match status" value="1"/>
</dbReference>
<dbReference type="EMBL" id="BJXN01000001">
    <property type="protein sequence ID" value="GEM88595.1"/>
    <property type="molecule type" value="Genomic_DNA"/>
</dbReference>
<name>A0A511RG09_9DEIN</name>
<proteinExistence type="predicted"/>
<gene>
    <name evidence="1" type="ORF">ODE01S_00290</name>
</gene>
<comment type="caution">
    <text evidence="1">The sequence shown here is derived from an EMBL/GenBank/DDBJ whole genome shotgun (WGS) entry which is preliminary data.</text>
</comment>
<dbReference type="Proteomes" id="UP000321827">
    <property type="component" value="Unassembled WGS sequence"/>
</dbReference>
<accession>A0A511RG09</accession>
<dbReference type="OrthoDB" id="9807925at2"/>
<dbReference type="InterPro" id="IPR003787">
    <property type="entry name" value="Sulphur_relay_DsrE/F-like"/>
</dbReference>
<protein>
    <recommendedName>
        <fullName evidence="3">DsrE/DsrF-like family protein</fullName>
    </recommendedName>
</protein>
<evidence type="ECO:0000313" key="2">
    <source>
        <dbReference type="Proteomes" id="UP000321827"/>
    </source>
</evidence>
<dbReference type="RefSeq" id="WP_147144741.1">
    <property type="nucleotide sequence ID" value="NZ_BJXN01000001.1"/>
</dbReference>
<organism evidence="1 2">
    <name type="scientific">Oceanithermus desulfurans NBRC 100063</name>
    <dbReference type="NCBI Taxonomy" id="1227550"/>
    <lineage>
        <taxon>Bacteria</taxon>
        <taxon>Thermotogati</taxon>
        <taxon>Deinococcota</taxon>
        <taxon>Deinococci</taxon>
        <taxon>Thermales</taxon>
        <taxon>Thermaceae</taxon>
        <taxon>Oceanithermus</taxon>
    </lineage>
</organism>
<sequence length="116" mass="12699">MELTVVVLADTDTHADLGRLANALETAADAAAAGAELELVFDGAATRWVARLEDPDHKHHALWRDLKPRSGVCVYCARAFGVLAQVRRAGVRLLDERRGHPSLYRRLARGAVVLTF</sequence>
<evidence type="ECO:0000313" key="1">
    <source>
        <dbReference type="EMBL" id="GEM88595.1"/>
    </source>
</evidence>
<dbReference type="InterPro" id="IPR027396">
    <property type="entry name" value="DsrEFH-like"/>
</dbReference>
<dbReference type="AlphaFoldDB" id="A0A511RG09"/>